<dbReference type="KEGG" id="mbr:MONBRDRAFT_32685"/>
<evidence type="ECO:0000256" key="1">
    <source>
        <dbReference type="ARBA" id="ARBA00022723"/>
    </source>
</evidence>
<evidence type="ECO:0000259" key="5">
    <source>
        <dbReference type="Pfam" id="PF00884"/>
    </source>
</evidence>
<evidence type="ECO:0000256" key="4">
    <source>
        <dbReference type="SAM" id="SignalP"/>
    </source>
</evidence>
<dbReference type="RefSeq" id="XP_001746478.1">
    <property type="nucleotide sequence ID" value="XM_001746426.1"/>
</dbReference>
<dbReference type="CDD" id="cd16029">
    <property type="entry name" value="4-S"/>
    <property type="match status" value="1"/>
</dbReference>
<dbReference type="eggNOG" id="KOG3867">
    <property type="taxonomic scope" value="Eukaryota"/>
</dbReference>
<evidence type="ECO:0000313" key="6">
    <source>
        <dbReference type="EMBL" id="EDQ88865.1"/>
    </source>
</evidence>
<dbReference type="GO" id="GO:0046872">
    <property type="term" value="F:metal ion binding"/>
    <property type="evidence" value="ECO:0007669"/>
    <property type="project" value="UniProtKB-KW"/>
</dbReference>
<dbReference type="SUPFAM" id="SSF53649">
    <property type="entry name" value="Alkaline phosphatase-like"/>
    <property type="match status" value="1"/>
</dbReference>
<keyword evidence="7" id="KW-1185">Reference proteome</keyword>
<evidence type="ECO:0000313" key="7">
    <source>
        <dbReference type="Proteomes" id="UP000001357"/>
    </source>
</evidence>
<sequence>MMRVAAVLAVAVALVAAVIAEETGGDDAPRPHIFMVIVDDFGWAEVGYHRSEEYKQDVQTPTIDALVQEGIELNRHYVHYACTPNPCQPGCGMPQNMTGVAEHLQSAGYATHFVGKWDVGMTTPQHTPKGRGYDTSLNYFGHGNWMWSEAEWQGSYNHRSDLPPCEPPACFKDFWETDKPAAELNGTQYEEAIFRDRVYSILEQHDPSTPLFLTYASKVAHYPLQAPIEYQEKFSFIEEPHRRVYHAMVAFLDDNLANFTSLLKSKGMWNNTLMVLTSDNGGYVKSFLGDCDNNTSHGYACFNGEAGANYPLQGGKYSTLEGGVRVNAFVSGGFVPEERRGTREDEMVHVADWYATFAALAGVDPTDHRAAQHNLPPIDSLNIWPLLSGANVSSPRQTLLIDPHALIWGKWKVLHGNVIEANWGGPQYPNASTADDPIENYSRNCSQGCLYNVHDDPSERTDLAASEPEQLQTMLQMLQLQAQSIWSQPIGQIDPACSTAAMDRYNGFIGPWLDVDGQLL</sequence>
<feature type="domain" description="Sulfatase N-terminal" evidence="5">
    <location>
        <begin position="31"/>
        <end position="363"/>
    </location>
</feature>
<dbReference type="PANTHER" id="PTHR10342:SF274">
    <property type="entry name" value="ARYLSULFATASE B"/>
    <property type="match status" value="1"/>
</dbReference>
<dbReference type="Proteomes" id="UP000001357">
    <property type="component" value="Unassembled WGS sequence"/>
</dbReference>
<dbReference type="PANTHER" id="PTHR10342">
    <property type="entry name" value="ARYLSULFATASE"/>
    <property type="match status" value="1"/>
</dbReference>
<dbReference type="EMBL" id="CH991553">
    <property type="protein sequence ID" value="EDQ88865.1"/>
    <property type="molecule type" value="Genomic_DNA"/>
</dbReference>
<dbReference type="GeneID" id="5891672"/>
<organism evidence="6 7">
    <name type="scientific">Monosiga brevicollis</name>
    <name type="common">Choanoflagellate</name>
    <dbReference type="NCBI Taxonomy" id="81824"/>
    <lineage>
        <taxon>Eukaryota</taxon>
        <taxon>Choanoflagellata</taxon>
        <taxon>Craspedida</taxon>
        <taxon>Salpingoecidae</taxon>
        <taxon>Monosiga</taxon>
    </lineage>
</organism>
<gene>
    <name evidence="6" type="ORF">MONBRDRAFT_32685</name>
</gene>
<feature type="chain" id="PRO_5002742652" description="Sulfatase N-terminal domain-containing protein" evidence="4">
    <location>
        <begin position="21"/>
        <end position="520"/>
    </location>
</feature>
<dbReference type="InterPro" id="IPR000917">
    <property type="entry name" value="Sulfatase_N"/>
</dbReference>
<keyword evidence="2" id="KW-0106">Calcium</keyword>
<dbReference type="InParanoid" id="A9V139"/>
<keyword evidence="4" id="KW-0732">Signal</keyword>
<dbReference type="AlphaFoldDB" id="A9V139"/>
<accession>A9V139</accession>
<protein>
    <recommendedName>
        <fullName evidence="5">Sulfatase N-terminal domain-containing protein</fullName>
    </recommendedName>
</protein>
<dbReference type="Gene3D" id="3.40.720.10">
    <property type="entry name" value="Alkaline Phosphatase, subunit A"/>
    <property type="match status" value="1"/>
</dbReference>
<name>A9V139_MONBE</name>
<dbReference type="GO" id="GO:0008484">
    <property type="term" value="F:sulfuric ester hydrolase activity"/>
    <property type="evidence" value="ECO:0000318"/>
    <property type="project" value="GO_Central"/>
</dbReference>
<dbReference type="InterPro" id="IPR017850">
    <property type="entry name" value="Alkaline_phosphatase_core_sf"/>
</dbReference>
<dbReference type="Pfam" id="PF00884">
    <property type="entry name" value="Sulfatase"/>
    <property type="match status" value="1"/>
</dbReference>
<evidence type="ECO:0000256" key="2">
    <source>
        <dbReference type="ARBA" id="ARBA00022837"/>
    </source>
</evidence>
<keyword evidence="1" id="KW-0479">Metal-binding</keyword>
<proteinExistence type="predicted"/>
<dbReference type="Gene3D" id="3.30.1120.10">
    <property type="match status" value="1"/>
</dbReference>
<evidence type="ECO:0000256" key="3">
    <source>
        <dbReference type="ARBA" id="ARBA00023180"/>
    </source>
</evidence>
<reference evidence="6 7" key="1">
    <citation type="journal article" date="2008" name="Nature">
        <title>The genome of the choanoflagellate Monosiga brevicollis and the origin of metazoans.</title>
        <authorList>
            <consortium name="JGI Sequencing"/>
            <person name="King N."/>
            <person name="Westbrook M.J."/>
            <person name="Young S.L."/>
            <person name="Kuo A."/>
            <person name="Abedin M."/>
            <person name="Chapman J."/>
            <person name="Fairclough S."/>
            <person name="Hellsten U."/>
            <person name="Isogai Y."/>
            <person name="Letunic I."/>
            <person name="Marr M."/>
            <person name="Pincus D."/>
            <person name="Putnam N."/>
            <person name="Rokas A."/>
            <person name="Wright K.J."/>
            <person name="Zuzow R."/>
            <person name="Dirks W."/>
            <person name="Good M."/>
            <person name="Goodstein D."/>
            <person name="Lemons D."/>
            <person name="Li W."/>
            <person name="Lyons J.B."/>
            <person name="Morris A."/>
            <person name="Nichols S."/>
            <person name="Richter D.J."/>
            <person name="Salamov A."/>
            <person name="Bork P."/>
            <person name="Lim W.A."/>
            <person name="Manning G."/>
            <person name="Miller W.T."/>
            <person name="McGinnis W."/>
            <person name="Shapiro H."/>
            <person name="Tjian R."/>
            <person name="Grigoriev I.V."/>
            <person name="Rokhsar D."/>
        </authorList>
    </citation>
    <scope>NUCLEOTIDE SEQUENCE [LARGE SCALE GENOMIC DNA]</scope>
    <source>
        <strain evidence="7">MX1 / ATCC 50154</strain>
    </source>
</reference>
<feature type="signal peptide" evidence="4">
    <location>
        <begin position="1"/>
        <end position="20"/>
    </location>
</feature>
<dbReference type="STRING" id="81824.A9V139"/>
<dbReference type="InterPro" id="IPR047115">
    <property type="entry name" value="ARSB"/>
</dbReference>
<dbReference type="OMA" id="SGYDMHR"/>
<keyword evidence="3" id="KW-0325">Glycoprotein</keyword>